<dbReference type="EMBL" id="MU250537">
    <property type="protein sequence ID" value="KAG7445364.1"/>
    <property type="molecule type" value="Genomic_DNA"/>
</dbReference>
<dbReference type="Proteomes" id="UP000812287">
    <property type="component" value="Unassembled WGS sequence"/>
</dbReference>
<dbReference type="RefSeq" id="XP_043038864.1">
    <property type="nucleotide sequence ID" value="XM_043179995.1"/>
</dbReference>
<keyword evidence="1" id="KW-0472">Membrane</keyword>
<reference evidence="2" key="1">
    <citation type="submission" date="2020-11" db="EMBL/GenBank/DDBJ databases">
        <title>Adaptations for nitrogen fixation in a non-lichenized fungal sporocarp promotes dispersal by wood-feeding termites.</title>
        <authorList>
            <consortium name="DOE Joint Genome Institute"/>
            <person name="Koch R.A."/>
            <person name="Yoon G."/>
            <person name="Arayal U."/>
            <person name="Lail K."/>
            <person name="Amirebrahimi M."/>
            <person name="Labutti K."/>
            <person name="Lipzen A."/>
            <person name="Riley R."/>
            <person name="Barry K."/>
            <person name="Henrissat B."/>
            <person name="Grigoriev I.V."/>
            <person name="Herr J.R."/>
            <person name="Aime M.C."/>
        </authorList>
    </citation>
    <scope>NUCLEOTIDE SEQUENCE</scope>
    <source>
        <strain evidence="2">MCA 3950</strain>
    </source>
</reference>
<organism evidence="2 3">
    <name type="scientific">Guyanagaster necrorhizus</name>
    <dbReference type="NCBI Taxonomy" id="856835"/>
    <lineage>
        <taxon>Eukaryota</taxon>
        <taxon>Fungi</taxon>
        <taxon>Dikarya</taxon>
        <taxon>Basidiomycota</taxon>
        <taxon>Agaricomycotina</taxon>
        <taxon>Agaricomycetes</taxon>
        <taxon>Agaricomycetidae</taxon>
        <taxon>Agaricales</taxon>
        <taxon>Marasmiineae</taxon>
        <taxon>Physalacriaceae</taxon>
        <taxon>Guyanagaster</taxon>
    </lineage>
</organism>
<dbReference type="GeneID" id="66102291"/>
<gene>
    <name evidence="2" type="ORF">BT62DRAFT_191274</name>
</gene>
<comment type="caution">
    <text evidence="2">The sequence shown here is derived from an EMBL/GenBank/DDBJ whole genome shotgun (WGS) entry which is preliminary data.</text>
</comment>
<feature type="transmembrane region" description="Helical" evidence="1">
    <location>
        <begin position="390"/>
        <end position="415"/>
    </location>
</feature>
<name>A0A9P7VSR5_9AGAR</name>
<sequence length="478" mass="52081">MFISSAGYSNKSPGLQKSLLYDTPINAFSGQQYSSITVNSTIMDVKCSQVQDAAIDIFLMPYTDNDTSHAIPVDVSSGADGPLDVWFNLSMPPPPYWDPKVSDLNFSTFFQTLQTTCGPIANDHVPGPVPHICFNTNYTNFTKVVVQPWVLSSDLSFPGHQQVVFVIATSDEDILIRDDNDSTGTTVNETIDTGICKPNGHGPPSDDGPCMSVPMFVQAIGCTLETTQAYIEVTYSGILVDTDAPSDPDPHQWDVFQWEPTSPVRVEDLFLTAFSPVPTLDEIISDGASLINLGQSSVEQMLANLVSPSSNNNYTYLGLDELEGSLAALYASYIWKAWQLCDCPPWPMNTRQTPPSVCQDFQLGAALGGWDDVVDAQVTMSEPKATFKVVLWRAVIGAACSALMCILSFALLGVITDRDKDMPLRDAGLVDGVRLMIDSSLPGAVKLAGVEGLKLRYGWNDDQSYQILNIRDENEKVA</sequence>
<dbReference type="AlphaFoldDB" id="A0A9P7VSR5"/>
<keyword evidence="3" id="KW-1185">Reference proteome</keyword>
<dbReference type="OrthoDB" id="3021452at2759"/>
<evidence type="ECO:0000256" key="1">
    <source>
        <dbReference type="SAM" id="Phobius"/>
    </source>
</evidence>
<keyword evidence="1" id="KW-1133">Transmembrane helix</keyword>
<evidence type="ECO:0000313" key="2">
    <source>
        <dbReference type="EMBL" id="KAG7445364.1"/>
    </source>
</evidence>
<evidence type="ECO:0000313" key="3">
    <source>
        <dbReference type="Proteomes" id="UP000812287"/>
    </source>
</evidence>
<accession>A0A9P7VSR5</accession>
<keyword evidence="1" id="KW-0812">Transmembrane</keyword>
<proteinExistence type="predicted"/>
<protein>
    <submittedName>
        <fullName evidence="2">Uncharacterized protein</fullName>
    </submittedName>
</protein>